<accession>A0ABQ9I3F0</accession>
<organism evidence="2 3">
    <name type="scientific">Dryococelus australis</name>
    <dbReference type="NCBI Taxonomy" id="614101"/>
    <lineage>
        <taxon>Eukaryota</taxon>
        <taxon>Metazoa</taxon>
        <taxon>Ecdysozoa</taxon>
        <taxon>Arthropoda</taxon>
        <taxon>Hexapoda</taxon>
        <taxon>Insecta</taxon>
        <taxon>Pterygota</taxon>
        <taxon>Neoptera</taxon>
        <taxon>Polyneoptera</taxon>
        <taxon>Phasmatodea</taxon>
        <taxon>Verophasmatodea</taxon>
        <taxon>Anareolatae</taxon>
        <taxon>Phasmatidae</taxon>
        <taxon>Eurycanthinae</taxon>
        <taxon>Dryococelus</taxon>
    </lineage>
</organism>
<sequence>MLSEVVFPVLDVARLAVRNAGVNASLSSEEQLVYGLEQWLQSDAPVACQMLTLRLLSNFFSHKQGQEFVLEQVDRLLSTVRQLPFPGNKNTQVCIPAPRHRLLTKDKRDQNFSLHY</sequence>
<dbReference type="InterPro" id="IPR013535">
    <property type="entry name" value="PUL_dom"/>
</dbReference>
<dbReference type="Pfam" id="PF08324">
    <property type="entry name" value="PUL"/>
    <property type="match status" value="1"/>
</dbReference>
<protein>
    <recommendedName>
        <fullName evidence="1">PUL domain-containing protein</fullName>
    </recommendedName>
</protein>
<name>A0ABQ9I3F0_9NEOP</name>
<comment type="caution">
    <text evidence="2">The sequence shown here is derived from an EMBL/GenBank/DDBJ whole genome shotgun (WGS) entry which is preliminary data.</text>
</comment>
<dbReference type="Gene3D" id="1.25.10.10">
    <property type="entry name" value="Leucine-rich Repeat Variant"/>
    <property type="match status" value="1"/>
</dbReference>
<feature type="domain" description="PUL" evidence="1">
    <location>
        <begin position="4"/>
        <end position="94"/>
    </location>
</feature>
<dbReference type="InterPro" id="IPR011989">
    <property type="entry name" value="ARM-like"/>
</dbReference>
<evidence type="ECO:0000313" key="3">
    <source>
        <dbReference type="Proteomes" id="UP001159363"/>
    </source>
</evidence>
<evidence type="ECO:0000259" key="1">
    <source>
        <dbReference type="Pfam" id="PF08324"/>
    </source>
</evidence>
<proteinExistence type="predicted"/>
<keyword evidence="3" id="KW-1185">Reference proteome</keyword>
<dbReference type="Proteomes" id="UP001159363">
    <property type="component" value="Chromosome 3"/>
</dbReference>
<dbReference type="EMBL" id="JARBHB010000003">
    <property type="protein sequence ID" value="KAJ8891176.1"/>
    <property type="molecule type" value="Genomic_DNA"/>
</dbReference>
<gene>
    <name evidence="2" type="ORF">PR048_010691</name>
</gene>
<reference evidence="2 3" key="1">
    <citation type="submission" date="2023-02" db="EMBL/GenBank/DDBJ databases">
        <title>LHISI_Scaffold_Assembly.</title>
        <authorList>
            <person name="Stuart O.P."/>
            <person name="Cleave R."/>
            <person name="Magrath M.J.L."/>
            <person name="Mikheyev A.S."/>
        </authorList>
    </citation>
    <scope>NUCLEOTIDE SEQUENCE [LARGE SCALE GENOMIC DNA]</scope>
    <source>
        <strain evidence="2">Daus_M_001</strain>
        <tissue evidence="2">Leg muscle</tissue>
    </source>
</reference>
<evidence type="ECO:0000313" key="2">
    <source>
        <dbReference type="EMBL" id="KAJ8891176.1"/>
    </source>
</evidence>